<dbReference type="AlphaFoldDB" id="A0A6A4H079"/>
<gene>
    <name evidence="2" type="ORF">BT96DRAFT_332620</name>
</gene>
<feature type="region of interest" description="Disordered" evidence="1">
    <location>
        <begin position="18"/>
        <end position="53"/>
    </location>
</feature>
<name>A0A6A4H079_9AGAR</name>
<proteinExistence type="predicted"/>
<feature type="region of interest" description="Disordered" evidence="1">
    <location>
        <begin position="79"/>
        <end position="118"/>
    </location>
</feature>
<evidence type="ECO:0000256" key="1">
    <source>
        <dbReference type="SAM" id="MobiDB-lite"/>
    </source>
</evidence>
<protein>
    <submittedName>
        <fullName evidence="2">Uncharacterized protein</fullName>
    </submittedName>
</protein>
<organism evidence="2 3">
    <name type="scientific">Gymnopus androsaceus JB14</name>
    <dbReference type="NCBI Taxonomy" id="1447944"/>
    <lineage>
        <taxon>Eukaryota</taxon>
        <taxon>Fungi</taxon>
        <taxon>Dikarya</taxon>
        <taxon>Basidiomycota</taxon>
        <taxon>Agaricomycotina</taxon>
        <taxon>Agaricomycetes</taxon>
        <taxon>Agaricomycetidae</taxon>
        <taxon>Agaricales</taxon>
        <taxon>Marasmiineae</taxon>
        <taxon>Omphalotaceae</taxon>
        <taxon>Gymnopus</taxon>
    </lineage>
</organism>
<reference evidence="2" key="1">
    <citation type="journal article" date="2019" name="Environ. Microbiol.">
        <title>Fungal ecological strategies reflected in gene transcription - a case study of two litter decomposers.</title>
        <authorList>
            <person name="Barbi F."/>
            <person name="Kohler A."/>
            <person name="Barry K."/>
            <person name="Baskaran P."/>
            <person name="Daum C."/>
            <person name="Fauchery L."/>
            <person name="Ihrmark K."/>
            <person name="Kuo A."/>
            <person name="LaButti K."/>
            <person name="Lipzen A."/>
            <person name="Morin E."/>
            <person name="Grigoriev I.V."/>
            <person name="Henrissat B."/>
            <person name="Lindahl B."/>
            <person name="Martin F."/>
        </authorList>
    </citation>
    <scope>NUCLEOTIDE SEQUENCE</scope>
    <source>
        <strain evidence="2">JB14</strain>
    </source>
</reference>
<dbReference type="EMBL" id="ML769647">
    <property type="protein sequence ID" value="KAE9390755.1"/>
    <property type="molecule type" value="Genomic_DNA"/>
</dbReference>
<accession>A0A6A4H079</accession>
<keyword evidence="3" id="KW-1185">Reference proteome</keyword>
<feature type="region of interest" description="Disordered" evidence="1">
    <location>
        <begin position="196"/>
        <end position="236"/>
    </location>
</feature>
<feature type="compositionally biased region" description="Polar residues" evidence="1">
    <location>
        <begin position="86"/>
        <end position="118"/>
    </location>
</feature>
<dbReference type="Proteomes" id="UP000799118">
    <property type="component" value="Unassembled WGS sequence"/>
</dbReference>
<sequence length="236" mass="26330">MVRFSRVFENLLLMVSTAHSPSQGKRSSSRRDGVTKRTAQPVPTLHHSQHPESSLQYCPIPQWAELHSTQSSLNAGGINSAPYFSRNPQPTHMQSFSPYTNPPSSSFSSYTQFPEPSSYQTTFVPRSVPYHQQMVPPPMPMYTDPQMQSVGQPNNAGYNGMGPVASPNSFIPWQSGMNDPNGAAYDYLYGDPVAGNAATPQMGDRGEFSSNQWPQREQPHYGQDYGSRNLEYYRRG</sequence>
<evidence type="ECO:0000313" key="2">
    <source>
        <dbReference type="EMBL" id="KAE9390755.1"/>
    </source>
</evidence>
<evidence type="ECO:0000313" key="3">
    <source>
        <dbReference type="Proteomes" id="UP000799118"/>
    </source>
</evidence>